<gene>
    <name evidence="2" type="ORF">HDK90DRAFT_551063</name>
</gene>
<evidence type="ECO:0000313" key="2">
    <source>
        <dbReference type="EMBL" id="KAK8238595.1"/>
    </source>
</evidence>
<accession>A0ABR1YUD1</accession>
<keyword evidence="3" id="KW-1185">Reference proteome</keyword>
<feature type="region of interest" description="Disordered" evidence="1">
    <location>
        <begin position="187"/>
        <end position="220"/>
    </location>
</feature>
<feature type="compositionally biased region" description="Basic and acidic residues" evidence="1">
    <location>
        <begin position="187"/>
        <end position="202"/>
    </location>
</feature>
<proteinExistence type="predicted"/>
<reference evidence="2 3" key="1">
    <citation type="submission" date="2024-04" db="EMBL/GenBank/DDBJ databases">
        <title>Phyllosticta paracitricarpa is synonymous to the EU quarantine fungus P. citricarpa based on phylogenomic analyses.</title>
        <authorList>
            <consortium name="Lawrence Berkeley National Laboratory"/>
            <person name="Van Ingen-Buijs V.A."/>
            <person name="Van Westerhoven A.C."/>
            <person name="Haridas S."/>
            <person name="Skiadas P."/>
            <person name="Martin F."/>
            <person name="Groenewald J.Z."/>
            <person name="Crous P.W."/>
            <person name="Seidl M.F."/>
        </authorList>
    </citation>
    <scope>NUCLEOTIDE SEQUENCE [LARGE SCALE GENOMIC DNA]</scope>
    <source>
        <strain evidence="2 3">CBS 123374</strain>
    </source>
</reference>
<feature type="region of interest" description="Disordered" evidence="1">
    <location>
        <begin position="120"/>
        <end position="151"/>
    </location>
</feature>
<dbReference type="EMBL" id="JBBWRZ010000004">
    <property type="protein sequence ID" value="KAK8238595.1"/>
    <property type="molecule type" value="Genomic_DNA"/>
</dbReference>
<dbReference type="Proteomes" id="UP001492380">
    <property type="component" value="Unassembled WGS sequence"/>
</dbReference>
<protein>
    <submittedName>
        <fullName evidence="2">Uncharacterized protein</fullName>
    </submittedName>
</protein>
<evidence type="ECO:0000256" key="1">
    <source>
        <dbReference type="SAM" id="MobiDB-lite"/>
    </source>
</evidence>
<organism evidence="2 3">
    <name type="scientific">Phyllosticta capitalensis</name>
    <dbReference type="NCBI Taxonomy" id="121624"/>
    <lineage>
        <taxon>Eukaryota</taxon>
        <taxon>Fungi</taxon>
        <taxon>Dikarya</taxon>
        <taxon>Ascomycota</taxon>
        <taxon>Pezizomycotina</taxon>
        <taxon>Dothideomycetes</taxon>
        <taxon>Dothideomycetes incertae sedis</taxon>
        <taxon>Botryosphaeriales</taxon>
        <taxon>Phyllostictaceae</taxon>
        <taxon>Phyllosticta</taxon>
    </lineage>
</organism>
<name>A0ABR1YUD1_9PEZI</name>
<comment type="caution">
    <text evidence="2">The sequence shown here is derived from an EMBL/GenBank/DDBJ whole genome shotgun (WGS) entry which is preliminary data.</text>
</comment>
<evidence type="ECO:0000313" key="3">
    <source>
        <dbReference type="Proteomes" id="UP001492380"/>
    </source>
</evidence>
<sequence>MARKKAPPSSEEVASALEILKEVDIGSILDETIQPRQPLDGAKPGHKVITSDPDTRILQLEEYPADILCHLVVLLRCAQRRNKTPEEVKAQLLEMTEQRKKRNHKHFQVREVIPKDINKVIGGWTGGPSKRAAEENAEDSGPRPKRHQRPTKFVRMMNRLGVDDKGQLSAWSRKRTIDEMEMDEHDHGTVGLKDDTHGDHQALPDVQVTIDDTAQPMEVD</sequence>